<comment type="caution">
    <text evidence="1">The sequence shown here is derived from an EMBL/GenBank/DDBJ whole genome shotgun (WGS) entry which is preliminary data.</text>
</comment>
<dbReference type="PANTHER" id="PTHR30173:SF43">
    <property type="entry name" value="ECF RNA POLYMERASE SIGMA FACTOR SIGI-RELATED"/>
    <property type="match status" value="1"/>
</dbReference>
<reference evidence="1 2" key="1">
    <citation type="journal article" date="2019" name="Int. J. Syst. Evol. Microbiol.">
        <title>The Global Catalogue of Microorganisms (GCM) 10K type strain sequencing project: providing services to taxonomists for standard genome sequencing and annotation.</title>
        <authorList>
            <consortium name="The Broad Institute Genomics Platform"/>
            <consortium name="The Broad Institute Genome Sequencing Center for Infectious Disease"/>
            <person name="Wu L."/>
            <person name="Ma J."/>
        </authorList>
    </citation>
    <scope>NUCLEOTIDE SEQUENCE [LARGE SCALE GENOMIC DNA]</scope>
    <source>
        <strain evidence="1 2">JCM 16013</strain>
    </source>
</reference>
<proteinExistence type="predicted"/>
<evidence type="ECO:0008006" key="3">
    <source>
        <dbReference type="Google" id="ProtNLM"/>
    </source>
</evidence>
<dbReference type="SUPFAM" id="SSF54427">
    <property type="entry name" value="NTF2-like"/>
    <property type="match status" value="1"/>
</dbReference>
<dbReference type="InterPro" id="IPR032710">
    <property type="entry name" value="NTF2-like_dom_sf"/>
</dbReference>
<keyword evidence="2" id="KW-1185">Reference proteome</keyword>
<sequence length="100" mass="9831">MNAVRMTWEAQDIGALLGVLAPDAVATGDGGGLGHAAPEPIVGAAAVARFFAERGGTPGPEFVECTVSARPGLAARIHGVTASVLAFAIAGTGSRGCGRC</sequence>
<dbReference type="EMBL" id="BAAAQM010000075">
    <property type="protein sequence ID" value="GAA2002800.1"/>
    <property type="molecule type" value="Genomic_DNA"/>
</dbReference>
<organism evidence="1 2">
    <name type="scientific">Catenulispora subtropica</name>
    <dbReference type="NCBI Taxonomy" id="450798"/>
    <lineage>
        <taxon>Bacteria</taxon>
        <taxon>Bacillati</taxon>
        <taxon>Actinomycetota</taxon>
        <taxon>Actinomycetes</taxon>
        <taxon>Catenulisporales</taxon>
        <taxon>Catenulisporaceae</taxon>
        <taxon>Catenulispora</taxon>
    </lineage>
</organism>
<dbReference type="InterPro" id="IPR052704">
    <property type="entry name" value="ECF_Sigma-70_Domain"/>
</dbReference>
<gene>
    <name evidence="1" type="ORF">GCM10009838_81040</name>
</gene>
<evidence type="ECO:0000313" key="2">
    <source>
        <dbReference type="Proteomes" id="UP001499854"/>
    </source>
</evidence>
<protein>
    <recommendedName>
        <fullName evidence="3">SnoaL-like domain-containing protein</fullName>
    </recommendedName>
</protein>
<dbReference type="Proteomes" id="UP001499854">
    <property type="component" value="Unassembled WGS sequence"/>
</dbReference>
<accession>A0ABN2TBV9</accession>
<evidence type="ECO:0000313" key="1">
    <source>
        <dbReference type="EMBL" id="GAA2002800.1"/>
    </source>
</evidence>
<dbReference type="PANTHER" id="PTHR30173">
    <property type="entry name" value="SIGMA 19 FACTOR"/>
    <property type="match status" value="1"/>
</dbReference>
<name>A0ABN2TBV9_9ACTN</name>